<feature type="transmembrane region" description="Helical" evidence="7">
    <location>
        <begin position="281"/>
        <end position="299"/>
    </location>
</feature>
<feature type="transmembrane region" description="Helical" evidence="7">
    <location>
        <begin position="305"/>
        <end position="327"/>
    </location>
</feature>
<feature type="transmembrane region" description="Helical" evidence="7">
    <location>
        <begin position="162"/>
        <end position="182"/>
    </location>
</feature>
<dbReference type="EMBL" id="CP089291">
    <property type="protein sequence ID" value="UOF92435.1"/>
    <property type="molecule type" value="Genomic_DNA"/>
</dbReference>
<comment type="similarity">
    <text evidence="2">Belongs to the major facilitator superfamily.</text>
</comment>
<dbReference type="SUPFAM" id="SSF103473">
    <property type="entry name" value="MFS general substrate transporter"/>
    <property type="match status" value="1"/>
</dbReference>
<protein>
    <submittedName>
        <fullName evidence="9">MFS transporter</fullName>
    </submittedName>
</protein>
<evidence type="ECO:0000256" key="1">
    <source>
        <dbReference type="ARBA" id="ARBA00004651"/>
    </source>
</evidence>
<evidence type="ECO:0000256" key="2">
    <source>
        <dbReference type="ARBA" id="ARBA00008335"/>
    </source>
</evidence>
<feature type="transmembrane region" description="Helical" evidence="7">
    <location>
        <begin position="365"/>
        <end position="387"/>
    </location>
</feature>
<keyword evidence="10" id="KW-1185">Reference proteome</keyword>
<dbReference type="PANTHER" id="PTHR23514:SF3">
    <property type="entry name" value="BYPASS OF STOP CODON PROTEIN 6"/>
    <property type="match status" value="1"/>
</dbReference>
<keyword evidence="4 7" id="KW-0812">Transmembrane</keyword>
<dbReference type="InterPro" id="IPR036259">
    <property type="entry name" value="MFS_trans_sf"/>
</dbReference>
<evidence type="ECO:0000259" key="8">
    <source>
        <dbReference type="PROSITE" id="PS50850"/>
    </source>
</evidence>
<keyword evidence="3" id="KW-0813">Transport</keyword>
<feature type="transmembrane region" description="Helical" evidence="7">
    <location>
        <begin position="48"/>
        <end position="68"/>
    </location>
</feature>
<keyword evidence="6 7" id="KW-0472">Membrane</keyword>
<dbReference type="RefSeq" id="WP_347439101.1">
    <property type="nucleotide sequence ID" value="NZ_CP089291.1"/>
</dbReference>
<dbReference type="Pfam" id="PF07690">
    <property type="entry name" value="MFS_1"/>
    <property type="match status" value="1"/>
</dbReference>
<feature type="transmembrane region" description="Helical" evidence="7">
    <location>
        <begin position="9"/>
        <end position="28"/>
    </location>
</feature>
<feature type="transmembrane region" description="Helical" evidence="7">
    <location>
        <begin position="248"/>
        <end position="269"/>
    </location>
</feature>
<name>A0ABY4CPN9_9BACL</name>
<evidence type="ECO:0000256" key="4">
    <source>
        <dbReference type="ARBA" id="ARBA00022692"/>
    </source>
</evidence>
<comment type="subcellular location">
    <subcellularLocation>
        <location evidence="1">Cell membrane</location>
        <topology evidence="1">Multi-pass membrane protein</topology>
    </subcellularLocation>
</comment>
<feature type="domain" description="Major facilitator superfamily (MFS) profile" evidence="8">
    <location>
        <begin position="10"/>
        <end position="392"/>
    </location>
</feature>
<gene>
    <name evidence="9" type="ORF">LSG31_09895</name>
</gene>
<keyword evidence="5 7" id="KW-1133">Transmembrane helix</keyword>
<evidence type="ECO:0000313" key="10">
    <source>
        <dbReference type="Proteomes" id="UP000830167"/>
    </source>
</evidence>
<proteinExistence type="inferred from homology"/>
<accession>A0ABY4CPN9</accession>
<reference evidence="9" key="1">
    <citation type="submission" date="2021-12" db="EMBL/GenBank/DDBJ databases">
        <title>Alicyclobacillaceae gen. nov., sp. nov., isolated from chalcocite enrichment system.</title>
        <authorList>
            <person name="Jiang Z."/>
        </authorList>
    </citation>
    <scope>NUCLEOTIDE SEQUENCE</scope>
    <source>
        <strain evidence="9">MYW30-H2</strain>
    </source>
</reference>
<sequence length="409" mass="45258">MTNPKDEHGLIWLGGVSYLLLGVTEVIIGSLLPELLKFYGKNYSNGGVLIFSQFIGFLLGVLISPWCVRRFGRRNVLLLAFLSLGVAQFSVSKLPHWYIFQLVIPISGLGLGIIQSTVGALILELIKHKQSKAMSKLEVFFGLGSLLMPFVVSMLIKKQIWSWSFTIVSIAALIMAILWKWYPFGEYNDYLKEKQLHAQKNKMKVTNSKRNCSLLIIFVLFFFLYVGIEVSISNYIPSIFIEKFKISNSFATLSVAVFWSAMVIGRALTGVISAKISYSLFLNRSNIGTFLILIFLAVIPDVQISFILVVLIGLFMSGIFAIALLLANQTLQGSTQQTSSLLIASAGSGGAVLPLFIGWCLDTFSYQATLWILAAFALLMNVFMVLVHKFSVSATKNEGLASLNAVKEN</sequence>
<dbReference type="Proteomes" id="UP000830167">
    <property type="component" value="Chromosome"/>
</dbReference>
<evidence type="ECO:0000256" key="5">
    <source>
        <dbReference type="ARBA" id="ARBA00022989"/>
    </source>
</evidence>
<evidence type="ECO:0000313" key="9">
    <source>
        <dbReference type="EMBL" id="UOF92435.1"/>
    </source>
</evidence>
<dbReference type="InterPro" id="IPR051788">
    <property type="entry name" value="MFS_Transporter"/>
</dbReference>
<evidence type="ECO:0000256" key="7">
    <source>
        <dbReference type="SAM" id="Phobius"/>
    </source>
</evidence>
<dbReference type="InterPro" id="IPR011701">
    <property type="entry name" value="MFS"/>
</dbReference>
<dbReference type="Gene3D" id="1.20.1250.20">
    <property type="entry name" value="MFS general substrate transporter like domains"/>
    <property type="match status" value="2"/>
</dbReference>
<dbReference type="PROSITE" id="PS50850">
    <property type="entry name" value="MFS"/>
    <property type="match status" value="1"/>
</dbReference>
<feature type="transmembrane region" description="Helical" evidence="7">
    <location>
        <begin position="137"/>
        <end position="156"/>
    </location>
</feature>
<evidence type="ECO:0000256" key="3">
    <source>
        <dbReference type="ARBA" id="ARBA00022448"/>
    </source>
</evidence>
<organism evidence="9 10">
    <name type="scientific">Fodinisporobacter ferrooxydans</name>
    <dbReference type="NCBI Taxonomy" id="2901836"/>
    <lineage>
        <taxon>Bacteria</taxon>
        <taxon>Bacillati</taxon>
        <taxon>Bacillota</taxon>
        <taxon>Bacilli</taxon>
        <taxon>Bacillales</taxon>
        <taxon>Alicyclobacillaceae</taxon>
        <taxon>Fodinisporobacter</taxon>
    </lineage>
</organism>
<dbReference type="PANTHER" id="PTHR23514">
    <property type="entry name" value="BYPASS OF STOP CODON PROTEIN 6"/>
    <property type="match status" value="1"/>
</dbReference>
<dbReference type="InterPro" id="IPR020846">
    <property type="entry name" value="MFS_dom"/>
</dbReference>
<feature type="transmembrane region" description="Helical" evidence="7">
    <location>
        <begin position="75"/>
        <end position="91"/>
    </location>
</feature>
<evidence type="ECO:0000256" key="6">
    <source>
        <dbReference type="ARBA" id="ARBA00023136"/>
    </source>
</evidence>
<feature type="transmembrane region" description="Helical" evidence="7">
    <location>
        <begin position="339"/>
        <end position="359"/>
    </location>
</feature>
<feature type="transmembrane region" description="Helical" evidence="7">
    <location>
        <begin position="212"/>
        <end position="236"/>
    </location>
</feature>
<feature type="transmembrane region" description="Helical" evidence="7">
    <location>
        <begin position="97"/>
        <end position="125"/>
    </location>
</feature>